<evidence type="ECO:0000256" key="4">
    <source>
        <dbReference type="SAM" id="Phobius"/>
    </source>
</evidence>
<feature type="transmembrane region" description="Helical" evidence="4">
    <location>
        <begin position="91"/>
        <end position="110"/>
    </location>
</feature>
<reference evidence="5" key="1">
    <citation type="submission" date="2021-01" db="EMBL/GenBank/DDBJ databases">
        <authorList>
            <consortium name="Genoscope - CEA"/>
            <person name="William W."/>
        </authorList>
    </citation>
    <scope>NUCLEOTIDE SEQUENCE</scope>
</reference>
<gene>
    <name evidence="5" type="ORF">PPRIM_AZ9-3.1.T1030054</name>
</gene>
<keyword evidence="1" id="KW-0378">Hydrolase</keyword>
<dbReference type="GO" id="GO:0016042">
    <property type="term" value="P:lipid catabolic process"/>
    <property type="evidence" value="ECO:0007669"/>
    <property type="project" value="UniProtKB-KW"/>
</dbReference>
<keyword evidence="4" id="KW-0812">Transmembrane</keyword>
<accession>A0A8S1P221</accession>
<keyword evidence="2" id="KW-0442">Lipid degradation</keyword>
<keyword evidence="4" id="KW-1133">Transmembrane helix</keyword>
<keyword evidence="6" id="KW-1185">Reference proteome</keyword>
<dbReference type="AlphaFoldDB" id="A0A8S1P221"/>
<name>A0A8S1P221_PARPR</name>
<evidence type="ECO:0000256" key="2">
    <source>
        <dbReference type="ARBA" id="ARBA00022963"/>
    </source>
</evidence>
<feature type="transmembrane region" description="Helical" evidence="4">
    <location>
        <begin position="12"/>
        <end position="37"/>
    </location>
</feature>
<feature type="transmembrane region" description="Helical" evidence="4">
    <location>
        <begin position="43"/>
        <end position="61"/>
    </location>
</feature>
<comment type="caution">
    <text evidence="5">The sequence shown here is derived from an EMBL/GenBank/DDBJ whole genome shotgun (WGS) entry which is preliminary data.</text>
</comment>
<organism evidence="5 6">
    <name type="scientific">Paramecium primaurelia</name>
    <dbReference type="NCBI Taxonomy" id="5886"/>
    <lineage>
        <taxon>Eukaryota</taxon>
        <taxon>Sar</taxon>
        <taxon>Alveolata</taxon>
        <taxon>Ciliophora</taxon>
        <taxon>Intramacronucleata</taxon>
        <taxon>Oligohymenophorea</taxon>
        <taxon>Peniculida</taxon>
        <taxon>Parameciidae</taxon>
        <taxon>Paramecium</taxon>
    </lineage>
</organism>
<dbReference type="PANTHER" id="PTHR10272:SF0">
    <property type="entry name" value="PLATELET-ACTIVATING FACTOR ACETYLHYDROLASE"/>
    <property type="match status" value="1"/>
</dbReference>
<protein>
    <recommendedName>
        <fullName evidence="7">1-alkyl-2-acetylglycerophosphocholine esterase</fullName>
    </recommendedName>
</protein>
<evidence type="ECO:0008006" key="7">
    <source>
        <dbReference type="Google" id="ProtNLM"/>
    </source>
</evidence>
<keyword evidence="4" id="KW-0472">Membrane</keyword>
<evidence type="ECO:0000256" key="3">
    <source>
        <dbReference type="ARBA" id="ARBA00023098"/>
    </source>
</evidence>
<dbReference type="Proteomes" id="UP000688137">
    <property type="component" value="Unassembled WGS sequence"/>
</dbReference>
<proteinExistence type="predicted"/>
<evidence type="ECO:0000313" key="6">
    <source>
        <dbReference type="Proteomes" id="UP000688137"/>
    </source>
</evidence>
<sequence length="470" mass="55221">MKYPYEFQQQDVPLLEMALAILMLGSFMNDLLLILIYNVQIDLTEKSQMIFSTAFIILFMIKCQKMRLTIYLLIPAYITLIISKYSSHQSYIMVFICLMFQIGYIFLVMVMPQYKYPKPSGKYLIGFKEIKLKNGDMVSIYYPTLQKSKIRSINSCRNRDYIKQVYNDFQHVMHWRPPIMFIYWMLGFLNKVKVEDIEVDSPIIEGKLPTIVFSNGLGGLKDHYSVFYKEWASNGYQVYSIQQEEVTIILNEKEIHQYKTGEATLENQLGQQILNKVKMIRHQQLNDRVIKYQSLLDYVYQQQNVDLNKIIGAGHSFGAATVHRTAQIDKRITAGIILFDPWFLPFSEDTLNIKLSVPLLSVNSETFRLRKENETPQRYSIVFNAQSKKLVIMIKGSQHLCTTDLVYKMPFELKMFTKLNNLNKILQITIAHLRLSQYFIESLSPQKTLTKFEEFSKESFRQPIHEIEYK</sequence>
<dbReference type="PANTHER" id="PTHR10272">
    <property type="entry name" value="PLATELET-ACTIVATING FACTOR ACETYLHYDROLASE"/>
    <property type="match status" value="1"/>
</dbReference>
<dbReference type="Pfam" id="PF03403">
    <property type="entry name" value="PAF-AH_p_II"/>
    <property type="match status" value="1"/>
</dbReference>
<evidence type="ECO:0000313" key="5">
    <source>
        <dbReference type="EMBL" id="CAD8097105.1"/>
    </source>
</evidence>
<dbReference type="OMA" id="FELKMFT"/>
<keyword evidence="3" id="KW-0443">Lipid metabolism</keyword>
<dbReference type="EMBL" id="CAJJDM010000106">
    <property type="protein sequence ID" value="CAD8097105.1"/>
    <property type="molecule type" value="Genomic_DNA"/>
</dbReference>
<dbReference type="GO" id="GO:0003847">
    <property type="term" value="F:1-alkyl-2-acetylglycerophosphocholine esterase activity"/>
    <property type="evidence" value="ECO:0007669"/>
    <property type="project" value="TreeGrafter"/>
</dbReference>
<evidence type="ECO:0000256" key="1">
    <source>
        <dbReference type="ARBA" id="ARBA00022801"/>
    </source>
</evidence>